<accession>A0ABS8YBN5</accession>
<reference evidence="1 2" key="1">
    <citation type="submission" date="2021-11" db="EMBL/GenBank/DDBJ databases">
        <title>Draft genome sequence of Paenibacillus profundus YoMME, a new Gram-positive bacteria with exoelectrogenic properties.</title>
        <authorList>
            <person name="Hubenova Y."/>
            <person name="Hubenova E."/>
            <person name="Manasiev Y."/>
            <person name="Peykov S."/>
            <person name="Mitov M."/>
        </authorList>
    </citation>
    <scope>NUCLEOTIDE SEQUENCE [LARGE SCALE GENOMIC DNA]</scope>
    <source>
        <strain evidence="1 2">YoMME</strain>
    </source>
</reference>
<protein>
    <submittedName>
        <fullName evidence="1">Transposase</fullName>
    </submittedName>
</protein>
<sequence>MAGGRRNKYQTHVEPKLLLIEAWARDGLTIEQIAAKLGVANSTFFDYKNKHSELSEALKRGQEVVDVMVENALFKRAIGYKYDEVTKEADKQIDEETGELITVMVETKRVTKEVQPDVTAQIFWLKNRRPDKWRDKQDIQHSGSMDVNNPIKDLTTDELRKLIRDG</sequence>
<proteinExistence type="predicted"/>
<organism evidence="1 2">
    <name type="scientific">Paenibacillus profundus</name>
    <dbReference type="NCBI Taxonomy" id="1173085"/>
    <lineage>
        <taxon>Bacteria</taxon>
        <taxon>Bacillati</taxon>
        <taxon>Bacillota</taxon>
        <taxon>Bacilli</taxon>
        <taxon>Bacillales</taxon>
        <taxon>Paenibacillaceae</taxon>
        <taxon>Paenibacillus</taxon>
    </lineage>
</organism>
<dbReference type="RefSeq" id="WP_233696426.1">
    <property type="nucleotide sequence ID" value="NZ_JAJNBZ010000005.1"/>
</dbReference>
<gene>
    <name evidence="1" type="ORF">LQV63_08865</name>
</gene>
<evidence type="ECO:0000313" key="2">
    <source>
        <dbReference type="Proteomes" id="UP001199916"/>
    </source>
</evidence>
<dbReference type="EMBL" id="JAJNBZ010000005">
    <property type="protein sequence ID" value="MCE5169421.1"/>
    <property type="molecule type" value="Genomic_DNA"/>
</dbReference>
<evidence type="ECO:0000313" key="1">
    <source>
        <dbReference type="EMBL" id="MCE5169421.1"/>
    </source>
</evidence>
<dbReference type="Proteomes" id="UP001199916">
    <property type="component" value="Unassembled WGS sequence"/>
</dbReference>
<name>A0ABS8YBN5_9BACL</name>
<comment type="caution">
    <text evidence="1">The sequence shown here is derived from an EMBL/GenBank/DDBJ whole genome shotgun (WGS) entry which is preliminary data.</text>
</comment>
<keyword evidence="2" id="KW-1185">Reference proteome</keyword>